<accession>A0ACC3A2R4</accession>
<organism evidence="1 2">
    <name type="scientific">Neophaeococcomyces mojaviensis</name>
    <dbReference type="NCBI Taxonomy" id="3383035"/>
    <lineage>
        <taxon>Eukaryota</taxon>
        <taxon>Fungi</taxon>
        <taxon>Dikarya</taxon>
        <taxon>Ascomycota</taxon>
        <taxon>Pezizomycotina</taxon>
        <taxon>Eurotiomycetes</taxon>
        <taxon>Chaetothyriomycetidae</taxon>
        <taxon>Chaetothyriales</taxon>
        <taxon>Chaetothyriales incertae sedis</taxon>
        <taxon>Neophaeococcomyces</taxon>
    </lineage>
</organism>
<comment type="caution">
    <text evidence="1">The sequence shown here is derived from an EMBL/GenBank/DDBJ whole genome shotgun (WGS) entry which is preliminary data.</text>
</comment>
<gene>
    <name evidence="1" type="ORF">H2198_006528</name>
</gene>
<name>A0ACC3A2R4_9EURO</name>
<evidence type="ECO:0000313" key="1">
    <source>
        <dbReference type="EMBL" id="KAJ9654448.1"/>
    </source>
</evidence>
<evidence type="ECO:0000313" key="2">
    <source>
        <dbReference type="Proteomes" id="UP001172386"/>
    </source>
</evidence>
<proteinExistence type="predicted"/>
<reference evidence="1" key="1">
    <citation type="submission" date="2022-10" db="EMBL/GenBank/DDBJ databases">
        <title>Culturing micro-colonial fungi from biological soil crusts in the Mojave desert and describing Neophaeococcomyces mojavensis, and introducing the new genera and species Taxawa tesnikishii.</title>
        <authorList>
            <person name="Kurbessoian T."/>
            <person name="Stajich J.E."/>
        </authorList>
    </citation>
    <scope>NUCLEOTIDE SEQUENCE</scope>
    <source>
        <strain evidence="1">JES_112</strain>
    </source>
</reference>
<protein>
    <submittedName>
        <fullName evidence="1">Uncharacterized protein</fullName>
    </submittedName>
</protein>
<dbReference type="EMBL" id="JAPDRQ010000121">
    <property type="protein sequence ID" value="KAJ9654448.1"/>
    <property type="molecule type" value="Genomic_DNA"/>
</dbReference>
<sequence length="236" mass="26241">MGLIKHIIVHVDEGTWDDLIGPDKTKPKYKLCAGRPVEYGDGIIAATFIGNHPEENIIDPEGHTINMKWEVPDADKVVYYLDSVLKKEVLDVHEKKLEPIEFGEAGEKIKKDYPRGLGFENKVAAKPILYEGVHDAPSGEAQAIFELGTWIPGKGVISPTPVNHVALWFEMKGSQGKTTAVDQSDQYRLALTMDENVTEEIRYSEDDGWPPITVTTGEPGQTNGETRNGNEWPKCE</sequence>
<keyword evidence="2" id="KW-1185">Reference proteome</keyword>
<dbReference type="Proteomes" id="UP001172386">
    <property type="component" value="Unassembled WGS sequence"/>
</dbReference>